<dbReference type="AlphaFoldDB" id="A0A1B6I6V0"/>
<feature type="transmembrane region" description="Helical" evidence="5">
    <location>
        <begin position="6"/>
        <end position="24"/>
    </location>
</feature>
<dbReference type="SUPFAM" id="SSF103473">
    <property type="entry name" value="MFS general substrate transporter"/>
    <property type="match status" value="1"/>
</dbReference>
<sequence>LMYLGRLLSGIAYGISIAVTSIYIGEISENSVRAMLNTMFPIFSRTPLLISYSLGPQIPYHGFIFLSCLPVILFLLMYNKMPETPHFLLLKNREDEATKALSWLRQLPEAIISKEINEIRESLSKKKKGTWKELFTKRGNVRAVVILSSLRASWQASGGSTIFLYAQIIFQLTEISLRSDLCASVLAVVLIVGSLLSPPIVRRWGYKRPLIASTLGSAVSMGCFA</sequence>
<evidence type="ECO:0000259" key="6">
    <source>
        <dbReference type="PROSITE" id="PS50850"/>
    </source>
</evidence>
<accession>A0A1B6I6V0</accession>
<dbReference type="InterPro" id="IPR036259">
    <property type="entry name" value="MFS_trans_sf"/>
</dbReference>
<gene>
    <name evidence="7" type="ORF">g.6897</name>
</gene>
<evidence type="ECO:0000256" key="4">
    <source>
        <dbReference type="ARBA" id="ARBA00023136"/>
    </source>
</evidence>
<dbReference type="InterPro" id="IPR005829">
    <property type="entry name" value="Sugar_transporter_CS"/>
</dbReference>
<keyword evidence="3 5" id="KW-1133">Transmembrane helix</keyword>
<feature type="transmembrane region" description="Helical" evidence="5">
    <location>
        <begin position="181"/>
        <end position="201"/>
    </location>
</feature>
<dbReference type="PANTHER" id="PTHR48021">
    <property type="match status" value="1"/>
</dbReference>
<dbReference type="EMBL" id="GECU01025054">
    <property type="protein sequence ID" value="JAS82652.1"/>
    <property type="molecule type" value="Transcribed_RNA"/>
</dbReference>
<dbReference type="GO" id="GO:0016020">
    <property type="term" value="C:membrane"/>
    <property type="evidence" value="ECO:0007669"/>
    <property type="project" value="UniProtKB-SubCell"/>
</dbReference>
<dbReference type="Pfam" id="PF00083">
    <property type="entry name" value="Sugar_tr"/>
    <property type="match status" value="1"/>
</dbReference>
<dbReference type="InterPro" id="IPR050549">
    <property type="entry name" value="MFS_Trehalose_Transporter"/>
</dbReference>
<evidence type="ECO:0000256" key="3">
    <source>
        <dbReference type="ARBA" id="ARBA00022989"/>
    </source>
</evidence>
<reference evidence="7" key="1">
    <citation type="submission" date="2015-11" db="EMBL/GenBank/DDBJ databases">
        <title>De novo transcriptome assembly of four potential Pierce s Disease insect vectors from Arizona vineyards.</title>
        <authorList>
            <person name="Tassone E.E."/>
        </authorList>
    </citation>
    <scope>NUCLEOTIDE SEQUENCE</scope>
</reference>
<dbReference type="InterPro" id="IPR020846">
    <property type="entry name" value="MFS_dom"/>
</dbReference>
<name>A0A1B6I6V0_9HEMI</name>
<dbReference type="GO" id="GO:0022857">
    <property type="term" value="F:transmembrane transporter activity"/>
    <property type="evidence" value="ECO:0007669"/>
    <property type="project" value="InterPro"/>
</dbReference>
<feature type="non-terminal residue" evidence="7">
    <location>
        <position position="225"/>
    </location>
</feature>
<evidence type="ECO:0000313" key="7">
    <source>
        <dbReference type="EMBL" id="JAS82652.1"/>
    </source>
</evidence>
<feature type="domain" description="Major facilitator superfamily (MFS) profile" evidence="6">
    <location>
        <begin position="1"/>
        <end position="225"/>
    </location>
</feature>
<evidence type="ECO:0000256" key="2">
    <source>
        <dbReference type="ARBA" id="ARBA00022692"/>
    </source>
</evidence>
<comment type="subcellular location">
    <subcellularLocation>
        <location evidence="1">Membrane</location>
        <topology evidence="1">Multi-pass membrane protein</topology>
    </subcellularLocation>
</comment>
<dbReference type="PROSITE" id="PS50850">
    <property type="entry name" value="MFS"/>
    <property type="match status" value="1"/>
</dbReference>
<dbReference type="InterPro" id="IPR005828">
    <property type="entry name" value="MFS_sugar_transport-like"/>
</dbReference>
<evidence type="ECO:0000256" key="5">
    <source>
        <dbReference type="SAM" id="Phobius"/>
    </source>
</evidence>
<evidence type="ECO:0000256" key="1">
    <source>
        <dbReference type="ARBA" id="ARBA00004141"/>
    </source>
</evidence>
<proteinExistence type="predicted"/>
<protein>
    <recommendedName>
        <fullName evidence="6">Major facilitator superfamily (MFS) profile domain-containing protein</fullName>
    </recommendedName>
</protein>
<organism evidence="7">
    <name type="scientific">Homalodisca liturata</name>
    <dbReference type="NCBI Taxonomy" id="320908"/>
    <lineage>
        <taxon>Eukaryota</taxon>
        <taxon>Metazoa</taxon>
        <taxon>Ecdysozoa</taxon>
        <taxon>Arthropoda</taxon>
        <taxon>Hexapoda</taxon>
        <taxon>Insecta</taxon>
        <taxon>Pterygota</taxon>
        <taxon>Neoptera</taxon>
        <taxon>Paraneoptera</taxon>
        <taxon>Hemiptera</taxon>
        <taxon>Auchenorrhyncha</taxon>
        <taxon>Membracoidea</taxon>
        <taxon>Cicadellidae</taxon>
        <taxon>Cicadellinae</taxon>
        <taxon>Proconiini</taxon>
        <taxon>Homalodisca</taxon>
    </lineage>
</organism>
<feature type="non-terminal residue" evidence="7">
    <location>
        <position position="1"/>
    </location>
</feature>
<dbReference type="PROSITE" id="PS00217">
    <property type="entry name" value="SUGAR_TRANSPORT_2"/>
    <property type="match status" value="1"/>
</dbReference>
<dbReference type="PANTHER" id="PTHR48021:SF46">
    <property type="entry name" value="MAJOR FACILITATOR SUPERFAMILY (MFS) PROFILE DOMAIN-CONTAINING PROTEIN"/>
    <property type="match status" value="1"/>
</dbReference>
<keyword evidence="2 5" id="KW-0812">Transmembrane</keyword>
<feature type="transmembrane region" description="Helical" evidence="5">
    <location>
        <begin position="60"/>
        <end position="78"/>
    </location>
</feature>
<dbReference type="Gene3D" id="1.20.1250.20">
    <property type="entry name" value="MFS general substrate transporter like domains"/>
    <property type="match status" value="1"/>
</dbReference>
<keyword evidence="4 5" id="KW-0472">Membrane</keyword>